<dbReference type="PANTHER" id="PTHR43491:SF2">
    <property type="entry name" value="UDP-N-ACETYL-D-MANNOSAMINE DEHYDROGENASE"/>
    <property type="match status" value="1"/>
</dbReference>
<dbReference type="SUPFAM" id="SSF52413">
    <property type="entry name" value="UDP-glucose/GDP-mannose dehydrogenase C-terminal domain"/>
    <property type="match status" value="1"/>
</dbReference>
<gene>
    <name evidence="7" type="ORF">JJQ58_09115</name>
</gene>
<organism evidence="7 8">
    <name type="scientific">Mammaliicoccus fleurettii</name>
    <dbReference type="NCBI Taxonomy" id="150056"/>
    <lineage>
        <taxon>Bacteria</taxon>
        <taxon>Bacillati</taxon>
        <taxon>Bacillota</taxon>
        <taxon>Bacilli</taxon>
        <taxon>Bacillales</taxon>
        <taxon>Staphylococcaceae</taxon>
        <taxon>Mammaliicoccus</taxon>
    </lineage>
</organism>
<evidence type="ECO:0000256" key="2">
    <source>
        <dbReference type="ARBA" id="ARBA00023002"/>
    </source>
</evidence>
<feature type="domain" description="UDP-glucose/GDP-mannose dehydrogenase C-terminal" evidence="6">
    <location>
        <begin position="316"/>
        <end position="416"/>
    </location>
</feature>
<dbReference type="PIRSF" id="PIRSF500136">
    <property type="entry name" value="UDP_ManNAc_DH"/>
    <property type="match status" value="1"/>
</dbReference>
<evidence type="ECO:0000259" key="6">
    <source>
        <dbReference type="SMART" id="SM00984"/>
    </source>
</evidence>
<feature type="transmembrane region" description="Helical" evidence="5">
    <location>
        <begin position="9"/>
        <end position="29"/>
    </location>
</feature>
<comment type="similarity">
    <text evidence="1 4">Belongs to the UDP-glucose/GDP-mannose dehydrogenase family.</text>
</comment>
<reference evidence="7 8" key="1">
    <citation type="submission" date="2021-05" db="EMBL/GenBank/DDBJ databases">
        <title>Staphylococcus fleurettii isolated from lake water in First Nation community in Manitoba, Canada.</title>
        <authorList>
            <person name="Bashar S."/>
            <person name="Murdock A."/>
            <person name="Patidar R."/>
            <person name="Golding G."/>
            <person name="Farenhorst A."/>
            <person name="Kumar A."/>
        </authorList>
    </citation>
    <scope>NUCLEOTIDE SEQUENCE [LARGE SCALE GENOMIC DNA]</scope>
    <source>
        <strain evidence="7 8">SF002</strain>
    </source>
</reference>
<dbReference type="RefSeq" id="WP_115337789.1">
    <property type="nucleotide sequence ID" value="NZ_JAEPSA010000038.1"/>
</dbReference>
<keyword evidence="5" id="KW-0472">Membrane</keyword>
<dbReference type="InterPro" id="IPR036220">
    <property type="entry name" value="UDP-Glc/GDP-Man_DH_C_sf"/>
</dbReference>
<protein>
    <submittedName>
        <fullName evidence="7">Nucleotide sugar dehydrogenase</fullName>
    </submittedName>
</protein>
<dbReference type="InterPro" id="IPR028359">
    <property type="entry name" value="UDP_ManNAc/GlcNAc_DH"/>
</dbReference>
<keyword evidence="8" id="KW-1185">Reference proteome</keyword>
<dbReference type="Pfam" id="PF00984">
    <property type="entry name" value="UDPG_MGDP_dh"/>
    <property type="match status" value="1"/>
</dbReference>
<dbReference type="InterPro" id="IPR014026">
    <property type="entry name" value="UDP-Glc/GDP-Man_DH_dimer"/>
</dbReference>
<dbReference type="SUPFAM" id="SSF51735">
    <property type="entry name" value="NAD(P)-binding Rossmann-fold domains"/>
    <property type="match status" value="1"/>
</dbReference>
<sequence>MDTIKKRKIAVIGLGYVGMPLAISFAKYFDVLGYDIDKEKVDKYLNFEDPTGEVGTEVLRKTTLKFSSNEKDLIDADFYIVTVPTPIKQDNTPNLVPIEEATKLIGKYLNKGDVVVYESTVYPGVTEDICVPLLDNSSGLKCIKDYKIGYSPERINPGDKKNTVENIVKIVSGIDNEALNIISDVYGKIINAGIYKASNIKVAESAKVIENSQRDINIAFMNEISQVFDLMEINTFEVIEAMNTKWNALGFYPGLVGGHCIGVDPYYFIYQAENLGYHSQIISSGRKINNSMSKFVTNSLIKELFKIDKNKESKILIVGATFKENTPDLRNSKILKIIEELNEYGITPDVVDPFILENTMNINCNITNVNNIQEKYDAIVYAVNHDLFKKMEEKEFFDLLNSEKAIILDLKDRFSKNIPAHINYWSL</sequence>
<dbReference type="NCBIfam" id="TIGR03026">
    <property type="entry name" value="NDP-sugDHase"/>
    <property type="match status" value="1"/>
</dbReference>
<comment type="caution">
    <text evidence="7">The sequence shown here is derived from an EMBL/GenBank/DDBJ whole genome shotgun (WGS) entry which is preliminary data.</text>
</comment>
<dbReference type="Pfam" id="PF03720">
    <property type="entry name" value="UDPG_MGDP_dh_C"/>
    <property type="match status" value="1"/>
</dbReference>
<dbReference type="Gene3D" id="3.40.50.720">
    <property type="entry name" value="NAD(P)-binding Rossmann-like Domain"/>
    <property type="match status" value="2"/>
</dbReference>
<dbReference type="EMBL" id="JAGXBM010000013">
    <property type="protein sequence ID" value="MBS3697623.1"/>
    <property type="molecule type" value="Genomic_DNA"/>
</dbReference>
<evidence type="ECO:0000256" key="1">
    <source>
        <dbReference type="ARBA" id="ARBA00006601"/>
    </source>
</evidence>
<dbReference type="PIRSF" id="PIRSF000124">
    <property type="entry name" value="UDPglc_GDPman_dh"/>
    <property type="match status" value="1"/>
</dbReference>
<keyword evidence="2" id="KW-0560">Oxidoreductase</keyword>
<evidence type="ECO:0000313" key="8">
    <source>
        <dbReference type="Proteomes" id="UP000681586"/>
    </source>
</evidence>
<dbReference type="Proteomes" id="UP000681586">
    <property type="component" value="Unassembled WGS sequence"/>
</dbReference>
<dbReference type="InterPro" id="IPR008927">
    <property type="entry name" value="6-PGluconate_DH-like_C_sf"/>
</dbReference>
<keyword evidence="5" id="KW-1133">Transmembrane helix</keyword>
<evidence type="ECO:0000313" key="7">
    <source>
        <dbReference type="EMBL" id="MBS3697623.1"/>
    </source>
</evidence>
<dbReference type="SMART" id="SM00984">
    <property type="entry name" value="UDPG_MGDP_dh_C"/>
    <property type="match status" value="1"/>
</dbReference>
<proteinExistence type="inferred from homology"/>
<evidence type="ECO:0000256" key="3">
    <source>
        <dbReference type="ARBA" id="ARBA00023027"/>
    </source>
</evidence>
<name>A0ABS5MNW7_9STAP</name>
<evidence type="ECO:0000256" key="5">
    <source>
        <dbReference type="SAM" id="Phobius"/>
    </source>
</evidence>
<evidence type="ECO:0000256" key="4">
    <source>
        <dbReference type="PIRNR" id="PIRNR000124"/>
    </source>
</evidence>
<dbReference type="InterPro" id="IPR036291">
    <property type="entry name" value="NAD(P)-bd_dom_sf"/>
</dbReference>
<keyword evidence="5" id="KW-0812">Transmembrane</keyword>
<accession>A0ABS5MNW7</accession>
<dbReference type="InterPro" id="IPR014027">
    <property type="entry name" value="UDP-Glc/GDP-Man_DH_C"/>
</dbReference>
<dbReference type="PANTHER" id="PTHR43491">
    <property type="entry name" value="UDP-N-ACETYL-D-MANNOSAMINE DEHYDROGENASE"/>
    <property type="match status" value="1"/>
</dbReference>
<keyword evidence="3" id="KW-0520">NAD</keyword>
<dbReference type="SUPFAM" id="SSF48179">
    <property type="entry name" value="6-phosphogluconate dehydrogenase C-terminal domain-like"/>
    <property type="match status" value="1"/>
</dbReference>
<dbReference type="InterPro" id="IPR017476">
    <property type="entry name" value="UDP-Glc/GDP-Man"/>
</dbReference>
<dbReference type="Pfam" id="PF03721">
    <property type="entry name" value="UDPG_MGDP_dh_N"/>
    <property type="match status" value="1"/>
</dbReference>
<dbReference type="InterPro" id="IPR001732">
    <property type="entry name" value="UDP-Glc/GDP-Man_DH_N"/>
</dbReference>